<dbReference type="KEGG" id="jli:EXU32_11630"/>
<feature type="chain" id="PRO_5039083613" evidence="1">
    <location>
        <begin position="24"/>
        <end position="147"/>
    </location>
</feature>
<keyword evidence="1" id="KW-0732">Signal</keyword>
<accession>A0A4P6MVA3</accession>
<evidence type="ECO:0000313" key="2">
    <source>
        <dbReference type="EMBL" id="QBF46842.1"/>
    </source>
</evidence>
<dbReference type="Proteomes" id="UP000290408">
    <property type="component" value="Chromosome"/>
</dbReference>
<gene>
    <name evidence="2" type="ORF">EXU32_11630</name>
</gene>
<sequence length="147" mass="15237">MAHHIWRRSLAVAAGTAALTVGAATAASAHHCYKVDWNPNAYANHMSGNTAWMPLSSMGAMIISAPAPDGAGLPQCASYASVAVDHWMAETGATSEPLIHSRATVGSGAAYQGKTVKPFAYLQDSDYAILEEGLGMAIDQCMADQGA</sequence>
<dbReference type="EMBL" id="CP036164">
    <property type="protein sequence ID" value="QBF46842.1"/>
    <property type="molecule type" value="Genomic_DNA"/>
</dbReference>
<evidence type="ECO:0000313" key="3">
    <source>
        <dbReference type="Proteomes" id="UP000290408"/>
    </source>
</evidence>
<keyword evidence="3" id="KW-1185">Reference proteome</keyword>
<name>A0A4P6MVA3_9MICO</name>
<proteinExistence type="predicted"/>
<dbReference type="AlphaFoldDB" id="A0A4P6MVA3"/>
<dbReference type="RefSeq" id="WP_130630058.1">
    <property type="nucleotide sequence ID" value="NZ_CP036164.1"/>
</dbReference>
<feature type="signal peptide" evidence="1">
    <location>
        <begin position="1"/>
        <end position="23"/>
    </location>
</feature>
<dbReference type="OrthoDB" id="4865668at2"/>
<reference evidence="2 3" key="1">
    <citation type="submission" date="2019-02" db="EMBL/GenBank/DDBJ databases">
        <title>Genomic data mining of an Antarctic deep-sea actinobacterium, Janibacterlimosus P3-3-X1.</title>
        <authorList>
            <person name="Liao L."/>
            <person name="Chen B."/>
        </authorList>
    </citation>
    <scope>NUCLEOTIDE SEQUENCE [LARGE SCALE GENOMIC DNA]</scope>
    <source>
        <strain evidence="2 3">P3-3-X1</strain>
    </source>
</reference>
<evidence type="ECO:0000256" key="1">
    <source>
        <dbReference type="SAM" id="SignalP"/>
    </source>
</evidence>
<organism evidence="2 3">
    <name type="scientific">Janibacter limosus</name>
    <dbReference type="NCBI Taxonomy" id="53458"/>
    <lineage>
        <taxon>Bacteria</taxon>
        <taxon>Bacillati</taxon>
        <taxon>Actinomycetota</taxon>
        <taxon>Actinomycetes</taxon>
        <taxon>Micrococcales</taxon>
        <taxon>Intrasporangiaceae</taxon>
        <taxon>Janibacter</taxon>
    </lineage>
</organism>
<protein>
    <submittedName>
        <fullName evidence="2">Uncharacterized protein</fullName>
    </submittedName>
</protein>